<feature type="signal peptide" evidence="2">
    <location>
        <begin position="1"/>
        <end position="24"/>
    </location>
</feature>
<dbReference type="Proteomes" id="UP001221838">
    <property type="component" value="Unassembled WGS sequence"/>
</dbReference>
<dbReference type="RefSeq" id="WP_272140280.1">
    <property type="nucleotide sequence ID" value="NZ_JAQNDM010000002.1"/>
</dbReference>
<keyword evidence="2" id="KW-0732">Signal</keyword>
<protein>
    <recommendedName>
        <fullName evidence="5">Lipoprotein</fullName>
    </recommendedName>
</protein>
<dbReference type="PROSITE" id="PS51257">
    <property type="entry name" value="PROKAR_LIPOPROTEIN"/>
    <property type="match status" value="1"/>
</dbReference>
<evidence type="ECO:0000256" key="1">
    <source>
        <dbReference type="SAM" id="MobiDB-lite"/>
    </source>
</evidence>
<sequence length="95" mass="9805">MRITSLMVVLVAGLTLAGTGCGNAQPVSTDEQVSTQGVSEQTGSEQSSSALVGPCPLKWTCDYSAYYATKAACTTACGTNTCYRDYACNGTCICP</sequence>
<organism evidence="3 4">
    <name type="scientific">Stigmatella ashevillensis</name>
    <dbReference type="NCBI Taxonomy" id="2995309"/>
    <lineage>
        <taxon>Bacteria</taxon>
        <taxon>Pseudomonadati</taxon>
        <taxon>Myxococcota</taxon>
        <taxon>Myxococcia</taxon>
        <taxon>Myxococcales</taxon>
        <taxon>Cystobacterineae</taxon>
        <taxon>Archangiaceae</taxon>
        <taxon>Stigmatella</taxon>
    </lineage>
</organism>
<name>A0ABT5DAM2_9BACT</name>
<feature type="region of interest" description="Disordered" evidence="1">
    <location>
        <begin position="22"/>
        <end position="50"/>
    </location>
</feature>
<gene>
    <name evidence="3" type="ORF">POL68_19365</name>
</gene>
<evidence type="ECO:0000256" key="2">
    <source>
        <dbReference type="SAM" id="SignalP"/>
    </source>
</evidence>
<keyword evidence="4" id="KW-1185">Reference proteome</keyword>
<evidence type="ECO:0000313" key="3">
    <source>
        <dbReference type="EMBL" id="MDC0710644.1"/>
    </source>
</evidence>
<comment type="caution">
    <text evidence="3">The sequence shown here is derived from an EMBL/GenBank/DDBJ whole genome shotgun (WGS) entry which is preliminary data.</text>
</comment>
<accession>A0ABT5DAM2</accession>
<evidence type="ECO:0008006" key="5">
    <source>
        <dbReference type="Google" id="ProtNLM"/>
    </source>
</evidence>
<dbReference type="EMBL" id="JAQNDM010000002">
    <property type="protein sequence ID" value="MDC0710644.1"/>
    <property type="molecule type" value="Genomic_DNA"/>
</dbReference>
<feature type="chain" id="PRO_5045764890" description="Lipoprotein" evidence="2">
    <location>
        <begin position="25"/>
        <end position="95"/>
    </location>
</feature>
<proteinExistence type="predicted"/>
<reference evidence="3 4" key="1">
    <citation type="submission" date="2022-11" db="EMBL/GenBank/DDBJ databases">
        <title>Minimal conservation of predation-associated metabolite biosynthetic gene clusters underscores biosynthetic potential of Myxococcota including descriptions for ten novel species: Archangium lansinium sp. nov., Myxococcus landrumus sp. nov., Nannocystis bai.</title>
        <authorList>
            <person name="Ahearne A."/>
            <person name="Stevens C."/>
            <person name="Dowd S."/>
        </authorList>
    </citation>
    <scope>NUCLEOTIDE SEQUENCE [LARGE SCALE GENOMIC DNA]</scope>
    <source>
        <strain evidence="3 4">NCWAL01</strain>
    </source>
</reference>
<evidence type="ECO:0000313" key="4">
    <source>
        <dbReference type="Proteomes" id="UP001221838"/>
    </source>
</evidence>
<feature type="compositionally biased region" description="Polar residues" evidence="1">
    <location>
        <begin position="25"/>
        <end position="50"/>
    </location>
</feature>